<dbReference type="PANTHER" id="PTHR44936:SF10">
    <property type="entry name" value="SENSOR PROTEIN RSTB"/>
    <property type="match status" value="1"/>
</dbReference>
<reference evidence="9 10" key="1">
    <citation type="journal article" date="2019" name="Int. J. Syst. Evol. Microbiol.">
        <title>The Global Catalogue of Microorganisms (GCM) 10K type strain sequencing project: providing services to taxonomists for standard genome sequencing and annotation.</title>
        <authorList>
            <consortium name="The Broad Institute Genomics Platform"/>
            <consortium name="The Broad Institute Genome Sequencing Center for Infectious Disease"/>
            <person name="Wu L."/>
            <person name="Ma J."/>
        </authorList>
    </citation>
    <scope>NUCLEOTIDE SEQUENCE [LARGE SCALE GENOMIC DNA]</scope>
    <source>
        <strain evidence="9 10">JCM 19585</strain>
    </source>
</reference>
<dbReference type="GO" id="GO:0005524">
    <property type="term" value="F:ATP binding"/>
    <property type="evidence" value="ECO:0007669"/>
    <property type="project" value="UniProtKB-KW"/>
</dbReference>
<keyword evidence="10" id="KW-1185">Reference proteome</keyword>
<evidence type="ECO:0000256" key="1">
    <source>
        <dbReference type="ARBA" id="ARBA00000085"/>
    </source>
</evidence>
<comment type="caution">
    <text evidence="9">The sequence shown here is derived from an EMBL/GenBank/DDBJ whole genome shotgun (WGS) entry which is preliminary data.</text>
</comment>
<organism evidence="9 10">
    <name type="scientific">Halarchaeum grantii</name>
    <dbReference type="NCBI Taxonomy" id="1193105"/>
    <lineage>
        <taxon>Archaea</taxon>
        <taxon>Methanobacteriati</taxon>
        <taxon>Methanobacteriota</taxon>
        <taxon>Stenosarchaea group</taxon>
        <taxon>Halobacteria</taxon>
        <taxon>Halobacteriales</taxon>
        <taxon>Halobacteriaceae</taxon>
    </lineage>
</organism>
<dbReference type="PRINTS" id="PR00344">
    <property type="entry name" value="BCTRLSENSOR"/>
</dbReference>
<sequence>MLLGPPVFDILDDWLRPPFKPLWTTLIENGVGVVLAGTLLAGSLWLYRRDWEDEYVSSAAVWVLVVVVGHALVMGWILYVQVVLQNDIKPYVIAMDSIVLSADVALAVGIYNARSKRTRDTLERERDRLAALYENSDDPIATVRVSDGAVETANEAFRERFGDDAAPILDAAPRPIPDGGAAVHAVSDGTVEYEWGGRDGDHDYLVSVTPIHEADGRSRHAHVRVADITEQKALAREQEARERLEHLHRVASDLASADDERDAFDRTLNALRATIDFDAACIVVDGEVVASRGTTAVVDSDGIDRVQPGVVPTDGGALTRTTEDGRRTLTVPIGDDAVLQAALDEGSFRESQVTAAELLGTHLRETRRRLAREDRLRDQRERLELLNRTFRHDLLNDVNVISARATLLEEFVDTGGERYLETIGERADDMDERIQTMRSLMQAVEGDDHDLVPVPLAETVKGEVDQARDAYPSAAFEVETPLPSLTVRADELLGDVFENLFANAVEHNDADAPHVRVSAERDGDDVVVTVADNGPGVPPERRDEIFELGEKGEESGGTGVGLNICERVVASYGGALDVGDADLGGAAFTVRLPAAT</sequence>
<keyword evidence="3" id="KW-0808">Transferase</keyword>
<dbReference type="InterPro" id="IPR004358">
    <property type="entry name" value="Sig_transdc_His_kin-like_C"/>
</dbReference>
<dbReference type="Gene3D" id="3.30.450.20">
    <property type="entry name" value="PAS domain"/>
    <property type="match status" value="1"/>
</dbReference>
<dbReference type="Pfam" id="PF02518">
    <property type="entry name" value="HATPase_c"/>
    <property type="match status" value="1"/>
</dbReference>
<dbReference type="InterPro" id="IPR050980">
    <property type="entry name" value="2C_sensor_his_kinase"/>
</dbReference>
<dbReference type="EMBL" id="BMPF01000003">
    <property type="protein sequence ID" value="GGL38208.1"/>
    <property type="molecule type" value="Genomic_DNA"/>
</dbReference>
<keyword evidence="7" id="KW-0472">Membrane</keyword>
<comment type="catalytic activity">
    <reaction evidence="1">
        <text>ATP + protein L-histidine = ADP + protein N-phospho-L-histidine.</text>
        <dbReference type="EC" id="2.7.13.3"/>
    </reaction>
</comment>
<gene>
    <name evidence="9" type="ORF">GCM10009037_22280</name>
</gene>
<dbReference type="Proteomes" id="UP000628840">
    <property type="component" value="Unassembled WGS sequence"/>
</dbReference>
<dbReference type="SUPFAM" id="SSF55874">
    <property type="entry name" value="ATPase domain of HSP90 chaperone/DNA topoisomerase II/histidine kinase"/>
    <property type="match status" value="1"/>
</dbReference>
<dbReference type="CDD" id="cd00075">
    <property type="entry name" value="HATPase"/>
    <property type="match status" value="1"/>
</dbReference>
<keyword evidence="7" id="KW-0812">Transmembrane</keyword>
<dbReference type="PANTHER" id="PTHR44936">
    <property type="entry name" value="SENSOR PROTEIN CREC"/>
    <property type="match status" value="1"/>
</dbReference>
<dbReference type="GO" id="GO:0004673">
    <property type="term" value="F:protein histidine kinase activity"/>
    <property type="evidence" value="ECO:0007669"/>
    <property type="project" value="UniProtKB-EC"/>
</dbReference>
<proteinExistence type="predicted"/>
<protein>
    <recommendedName>
        <fullName evidence="2">histidine kinase</fullName>
        <ecNumber evidence="2">2.7.13.3</ecNumber>
    </recommendedName>
</protein>
<dbReference type="AlphaFoldDB" id="A0A830EYV0"/>
<dbReference type="Gene3D" id="3.30.565.10">
    <property type="entry name" value="Histidine kinase-like ATPase, C-terminal domain"/>
    <property type="match status" value="1"/>
</dbReference>
<dbReference type="EC" id="2.7.13.3" evidence="2"/>
<feature type="transmembrane region" description="Helical" evidence="7">
    <location>
        <begin position="22"/>
        <end position="47"/>
    </location>
</feature>
<accession>A0A830EYV0</accession>
<evidence type="ECO:0000313" key="9">
    <source>
        <dbReference type="EMBL" id="GGL38208.1"/>
    </source>
</evidence>
<evidence type="ECO:0000256" key="3">
    <source>
        <dbReference type="ARBA" id="ARBA00022679"/>
    </source>
</evidence>
<evidence type="ECO:0000259" key="8">
    <source>
        <dbReference type="PROSITE" id="PS50109"/>
    </source>
</evidence>
<dbReference type="InterPro" id="IPR000014">
    <property type="entry name" value="PAS"/>
</dbReference>
<dbReference type="Pfam" id="PF13188">
    <property type="entry name" value="PAS_8"/>
    <property type="match status" value="1"/>
</dbReference>
<dbReference type="InterPro" id="IPR003594">
    <property type="entry name" value="HATPase_dom"/>
</dbReference>
<keyword evidence="5" id="KW-0418">Kinase</keyword>
<feature type="domain" description="Histidine kinase" evidence="8">
    <location>
        <begin position="389"/>
        <end position="596"/>
    </location>
</feature>
<dbReference type="SMART" id="SM00387">
    <property type="entry name" value="HATPase_c"/>
    <property type="match status" value="1"/>
</dbReference>
<dbReference type="SUPFAM" id="SSF55785">
    <property type="entry name" value="PYP-like sensor domain (PAS domain)"/>
    <property type="match status" value="1"/>
</dbReference>
<keyword evidence="7" id="KW-1133">Transmembrane helix</keyword>
<keyword evidence="6" id="KW-0067">ATP-binding</keyword>
<feature type="transmembrane region" description="Helical" evidence="7">
    <location>
        <begin position="59"/>
        <end position="79"/>
    </location>
</feature>
<keyword evidence="4" id="KW-0547">Nucleotide-binding</keyword>
<dbReference type="InterPro" id="IPR036890">
    <property type="entry name" value="HATPase_C_sf"/>
</dbReference>
<evidence type="ECO:0000256" key="4">
    <source>
        <dbReference type="ARBA" id="ARBA00022741"/>
    </source>
</evidence>
<dbReference type="PROSITE" id="PS50109">
    <property type="entry name" value="HIS_KIN"/>
    <property type="match status" value="1"/>
</dbReference>
<dbReference type="InterPro" id="IPR035965">
    <property type="entry name" value="PAS-like_dom_sf"/>
</dbReference>
<evidence type="ECO:0000256" key="5">
    <source>
        <dbReference type="ARBA" id="ARBA00022777"/>
    </source>
</evidence>
<evidence type="ECO:0000313" key="10">
    <source>
        <dbReference type="Proteomes" id="UP000628840"/>
    </source>
</evidence>
<evidence type="ECO:0000256" key="2">
    <source>
        <dbReference type="ARBA" id="ARBA00012438"/>
    </source>
</evidence>
<name>A0A830EYV0_9EURY</name>
<dbReference type="InterPro" id="IPR005467">
    <property type="entry name" value="His_kinase_dom"/>
</dbReference>
<evidence type="ECO:0000256" key="7">
    <source>
        <dbReference type="SAM" id="Phobius"/>
    </source>
</evidence>
<evidence type="ECO:0000256" key="6">
    <source>
        <dbReference type="ARBA" id="ARBA00022840"/>
    </source>
</evidence>